<dbReference type="GeneID" id="28736859"/>
<proteinExistence type="predicted"/>
<dbReference type="PANTHER" id="PTHR12110:SF38">
    <property type="entry name" value="DIOXYGENASE, PUTATIVE (AFU_ORTHOLOGUE AFUA_6G00240)-RELATED"/>
    <property type="match status" value="1"/>
</dbReference>
<keyword evidence="3" id="KW-1185">Reference proteome</keyword>
<comment type="caution">
    <text evidence="2">The sequence shown here is derived from an EMBL/GenBank/DDBJ whole genome shotgun (WGS) entry which is preliminary data.</text>
</comment>
<dbReference type="OrthoDB" id="5360893at2759"/>
<dbReference type="STRING" id="1664694.A0A0N0NIE2"/>
<evidence type="ECO:0000313" key="3">
    <source>
        <dbReference type="Proteomes" id="UP000038010"/>
    </source>
</evidence>
<evidence type="ECO:0000259" key="1">
    <source>
        <dbReference type="Pfam" id="PF01261"/>
    </source>
</evidence>
<feature type="domain" description="Xylose isomerase-like TIM barrel" evidence="1">
    <location>
        <begin position="24"/>
        <end position="302"/>
    </location>
</feature>
<dbReference type="Proteomes" id="UP000038010">
    <property type="component" value="Unassembled WGS sequence"/>
</dbReference>
<dbReference type="InterPro" id="IPR036237">
    <property type="entry name" value="Xyl_isomerase-like_sf"/>
</dbReference>
<sequence length="326" mass="37144">MNNQLAVATISLGWHECHTLESKLEAIKQSGIQGIELCDYDLTRYASHHRLDRKKAAELIGELCKDLKLTVVAYASFEKFEGQLKPLNERLEKAQEWCDIAARLGMDMIQVSSNTDPEANGDEAVIVSDLRSLAELGQCHEPPIRFAYEALAFGVHVADWEESLRIVKLVDQKNFGLCLDTYHVLGRLWADPSSHSGKRPGGDAAMRDTLQRFRDLCPPERIFYIQLSDGEFANPPILPGHVAYDRDTELLFSWCLYGRIFPLEREYGAYLPMEDILRTWLVESGWTGWVSMEVFHHSMREETAGPTSWTVRAVLSWDRVQKMLEA</sequence>
<dbReference type="PANTHER" id="PTHR12110">
    <property type="entry name" value="HYDROXYPYRUVATE ISOMERASE"/>
    <property type="match status" value="1"/>
</dbReference>
<evidence type="ECO:0000313" key="2">
    <source>
        <dbReference type="EMBL" id="KPI35638.1"/>
    </source>
</evidence>
<dbReference type="VEuPathDB" id="FungiDB:AB675_4814"/>
<dbReference type="Gene3D" id="3.20.20.150">
    <property type="entry name" value="Divalent-metal-dependent TIM barrel enzymes"/>
    <property type="match status" value="1"/>
</dbReference>
<reference evidence="2 3" key="1">
    <citation type="submission" date="2015-06" db="EMBL/GenBank/DDBJ databases">
        <title>Draft genome of the ant-associated black yeast Phialophora attae CBS 131958.</title>
        <authorList>
            <person name="Moreno L.F."/>
            <person name="Stielow B.J."/>
            <person name="de Hoog S."/>
            <person name="Vicente V.A."/>
            <person name="Weiss V.A."/>
            <person name="de Vries M."/>
            <person name="Cruz L.M."/>
            <person name="Souza E.M."/>
        </authorList>
    </citation>
    <scope>NUCLEOTIDE SEQUENCE [LARGE SCALE GENOMIC DNA]</scope>
    <source>
        <strain evidence="2 3">CBS 131958</strain>
    </source>
</reference>
<dbReference type="SUPFAM" id="SSF51658">
    <property type="entry name" value="Xylose isomerase-like"/>
    <property type="match status" value="1"/>
</dbReference>
<protein>
    <submittedName>
        <fullName evidence="2">3-dehydroshikimate dehydratase</fullName>
    </submittedName>
</protein>
<dbReference type="AlphaFoldDB" id="A0A0N0NIE2"/>
<accession>A0A0N0NIE2</accession>
<organism evidence="2 3">
    <name type="scientific">Cyphellophora attinorum</name>
    <dbReference type="NCBI Taxonomy" id="1664694"/>
    <lineage>
        <taxon>Eukaryota</taxon>
        <taxon>Fungi</taxon>
        <taxon>Dikarya</taxon>
        <taxon>Ascomycota</taxon>
        <taxon>Pezizomycotina</taxon>
        <taxon>Eurotiomycetes</taxon>
        <taxon>Chaetothyriomycetidae</taxon>
        <taxon>Chaetothyriales</taxon>
        <taxon>Cyphellophoraceae</taxon>
        <taxon>Cyphellophora</taxon>
    </lineage>
</organism>
<dbReference type="InterPro" id="IPR050312">
    <property type="entry name" value="IolE/XylAMocC-like"/>
</dbReference>
<dbReference type="RefSeq" id="XP_017995601.1">
    <property type="nucleotide sequence ID" value="XM_018144979.1"/>
</dbReference>
<dbReference type="EMBL" id="LFJN01000038">
    <property type="protein sequence ID" value="KPI35638.1"/>
    <property type="molecule type" value="Genomic_DNA"/>
</dbReference>
<name>A0A0N0NIE2_9EURO</name>
<dbReference type="Pfam" id="PF01261">
    <property type="entry name" value="AP_endonuc_2"/>
    <property type="match status" value="1"/>
</dbReference>
<dbReference type="InterPro" id="IPR013022">
    <property type="entry name" value="Xyl_isomerase-like_TIM-brl"/>
</dbReference>
<gene>
    <name evidence="2" type="ORF">AB675_4814</name>
</gene>